<keyword evidence="1" id="KW-0378">Hydrolase</keyword>
<feature type="domain" description="Tyrosine specific protein phosphatases" evidence="2">
    <location>
        <begin position="100"/>
        <end position="167"/>
    </location>
</feature>
<name>A0ABW5P584_9DEIO</name>
<proteinExistence type="predicted"/>
<gene>
    <name evidence="3" type="ORF">ACFSR9_11335</name>
</gene>
<evidence type="ECO:0000256" key="1">
    <source>
        <dbReference type="ARBA" id="ARBA00022801"/>
    </source>
</evidence>
<evidence type="ECO:0000313" key="3">
    <source>
        <dbReference type="EMBL" id="MFD2610023.1"/>
    </source>
</evidence>
<evidence type="ECO:0000313" key="4">
    <source>
        <dbReference type="Proteomes" id="UP001597475"/>
    </source>
</evidence>
<organism evidence="3 4">
    <name type="scientific">Deinococcus taklimakanensis</name>
    <dbReference type="NCBI Taxonomy" id="536443"/>
    <lineage>
        <taxon>Bacteria</taxon>
        <taxon>Thermotogati</taxon>
        <taxon>Deinococcota</taxon>
        <taxon>Deinococci</taxon>
        <taxon>Deinococcales</taxon>
        <taxon>Deinococcaceae</taxon>
        <taxon>Deinococcus</taxon>
    </lineage>
</organism>
<dbReference type="InterPro" id="IPR029021">
    <property type="entry name" value="Prot-tyrosine_phosphatase-like"/>
</dbReference>
<dbReference type="InterPro" id="IPR000387">
    <property type="entry name" value="Tyr_Pase_dom"/>
</dbReference>
<dbReference type="Proteomes" id="UP001597475">
    <property type="component" value="Unassembled WGS sequence"/>
</dbReference>
<sequence>MSELYVDWVPTALWPGQLGLTLAPGKQGESEIQPGVIHRRDMRADMRALAREGTSVIAPLIEPSEFELLGMDGYHEQADAHGLSVVPCPIVDLRVPTDLAAFGLFIDTLMDALLDGRSVVVHCRGGLGRAGLVAACLLVQAGMGAPEATALVRATRKGAIQNDLQVNFIRAFAADAGHQTPYSI</sequence>
<dbReference type="EMBL" id="JBHUMK010000048">
    <property type="protein sequence ID" value="MFD2610023.1"/>
    <property type="molecule type" value="Genomic_DNA"/>
</dbReference>
<dbReference type="CDD" id="cd14505">
    <property type="entry name" value="CDKN3-like"/>
    <property type="match status" value="1"/>
</dbReference>
<comment type="caution">
    <text evidence="3">The sequence shown here is derived from an EMBL/GenBank/DDBJ whole genome shotgun (WGS) entry which is preliminary data.</text>
</comment>
<accession>A0ABW5P584</accession>
<dbReference type="Gene3D" id="3.90.190.10">
    <property type="entry name" value="Protein tyrosine phosphatase superfamily"/>
    <property type="match status" value="1"/>
</dbReference>
<dbReference type="SUPFAM" id="SSF52799">
    <property type="entry name" value="(Phosphotyrosine protein) phosphatases II"/>
    <property type="match status" value="1"/>
</dbReference>
<protein>
    <submittedName>
        <fullName evidence="3">Cyclin-dependent kinase inhibitor 3 family protein</fullName>
    </submittedName>
</protein>
<dbReference type="RefSeq" id="WP_386845861.1">
    <property type="nucleotide sequence ID" value="NZ_JBHUMK010000048.1"/>
</dbReference>
<dbReference type="PROSITE" id="PS50056">
    <property type="entry name" value="TYR_PHOSPHATASE_2"/>
    <property type="match status" value="1"/>
</dbReference>
<dbReference type="Pfam" id="PF22784">
    <property type="entry name" value="PTP-SAK"/>
    <property type="match status" value="1"/>
</dbReference>
<dbReference type="InterPro" id="IPR050561">
    <property type="entry name" value="PTP"/>
</dbReference>
<evidence type="ECO:0000259" key="2">
    <source>
        <dbReference type="PROSITE" id="PS50056"/>
    </source>
</evidence>
<reference evidence="4" key="1">
    <citation type="journal article" date="2019" name="Int. J. Syst. Evol. Microbiol.">
        <title>The Global Catalogue of Microorganisms (GCM) 10K type strain sequencing project: providing services to taxonomists for standard genome sequencing and annotation.</title>
        <authorList>
            <consortium name="The Broad Institute Genomics Platform"/>
            <consortium name="The Broad Institute Genome Sequencing Center for Infectious Disease"/>
            <person name="Wu L."/>
            <person name="Ma J."/>
        </authorList>
    </citation>
    <scope>NUCLEOTIDE SEQUENCE [LARGE SCALE GENOMIC DNA]</scope>
    <source>
        <strain evidence="4">KCTC 33842</strain>
    </source>
</reference>
<dbReference type="SMART" id="SM00404">
    <property type="entry name" value="PTPc_motif"/>
    <property type="match status" value="1"/>
</dbReference>
<dbReference type="GO" id="GO:0004860">
    <property type="term" value="F:protein kinase inhibitor activity"/>
    <property type="evidence" value="ECO:0007669"/>
    <property type="project" value="UniProtKB-KW"/>
</dbReference>
<keyword evidence="3" id="KW-0649">Protein kinase inhibitor</keyword>
<dbReference type="PANTHER" id="PTHR23339">
    <property type="entry name" value="TYROSINE SPECIFIC PROTEIN PHOSPHATASE AND DUAL SPECIFICITY PROTEIN PHOSPHATASE"/>
    <property type="match status" value="1"/>
</dbReference>
<dbReference type="InterPro" id="IPR057023">
    <property type="entry name" value="PTP-SAK"/>
</dbReference>
<keyword evidence="4" id="KW-1185">Reference proteome</keyword>
<dbReference type="InterPro" id="IPR003595">
    <property type="entry name" value="Tyr_Pase_cat"/>
</dbReference>